<protein>
    <submittedName>
        <fullName evidence="1">Uncharacterized protein</fullName>
    </submittedName>
</protein>
<proteinExistence type="predicted"/>
<comment type="caution">
    <text evidence="1">The sequence shown here is derived from an EMBL/GenBank/DDBJ whole genome shotgun (WGS) entry which is preliminary data.</text>
</comment>
<name>A0A2K1P8B6_9BACT</name>
<sequence length="402" mass="46075">MKKITVVITFLFITIGIFSTNNYFEFKLDLDNYNYQQTQIDVEQSNVSRVELQLFNNYELFKNYFNLSSLESGNPYTIQLGFNVQTFWQNFNQKILAMYKNGFLSSYGLGTKIGEVLLFDSNGNQIDFVDVYFLVDNFFVDYTVSNEIVFEFSPPYPGSGQWYDQKTSNISLQSNLLPLHVYVGVDYLDGFDFLSEGSYLQFLSSPDTYLNKPSAEFDVRVGSDLGNLFNNYGSLLQEKYVEAGSHEEGLHVADVVLSIPMEGGYFSYFTIPIYFKVPEPVINFIIGGEGEIQLTFDLANPQNNITSSVPVQIETTLPKYDIYLSMVIFDTYNFLEDYIFLQNHKVISAKNGNTDFDIEIKADFAELWNDKREQILSLFENEVLTVNEIIHIGDVYITLSSS</sequence>
<accession>A0A2K1P8B6</accession>
<dbReference type="OrthoDB" id="49032at2"/>
<dbReference type="AlphaFoldDB" id="A0A2K1P8B6"/>
<gene>
    <name evidence="1" type="ORF">X928_08225</name>
</gene>
<evidence type="ECO:0000313" key="2">
    <source>
        <dbReference type="Proteomes" id="UP000236199"/>
    </source>
</evidence>
<reference evidence="1 2" key="1">
    <citation type="submission" date="2013-12" db="EMBL/GenBank/DDBJ databases">
        <title>Comparative genomics of Petrotoga isolates.</title>
        <authorList>
            <person name="Nesbo C.L."/>
            <person name="Charchuk R."/>
            <person name="Chow K."/>
        </authorList>
    </citation>
    <scope>NUCLEOTIDE SEQUENCE [LARGE SCALE GENOMIC DNA]</scope>
    <source>
        <strain evidence="1 2">DSM 10691</strain>
    </source>
</reference>
<organism evidence="1 2">
    <name type="scientific">Petrotoga miotherma DSM 10691</name>
    <dbReference type="NCBI Taxonomy" id="1434326"/>
    <lineage>
        <taxon>Bacteria</taxon>
        <taxon>Thermotogati</taxon>
        <taxon>Thermotogota</taxon>
        <taxon>Thermotogae</taxon>
        <taxon>Petrotogales</taxon>
        <taxon>Petrotogaceae</taxon>
        <taxon>Petrotoga</taxon>
    </lineage>
</organism>
<dbReference type="RefSeq" id="WP_103079252.1">
    <property type="nucleotide sequence ID" value="NZ_AZRM01000043.1"/>
</dbReference>
<dbReference type="Proteomes" id="UP000236199">
    <property type="component" value="Unassembled WGS sequence"/>
</dbReference>
<keyword evidence="2" id="KW-1185">Reference proteome</keyword>
<dbReference type="EMBL" id="AZRM01000043">
    <property type="protein sequence ID" value="PNR99039.1"/>
    <property type="molecule type" value="Genomic_DNA"/>
</dbReference>
<evidence type="ECO:0000313" key="1">
    <source>
        <dbReference type="EMBL" id="PNR99039.1"/>
    </source>
</evidence>